<keyword evidence="4" id="KW-1185">Reference proteome</keyword>
<accession>A0A1H8RNR6</accession>
<protein>
    <recommendedName>
        <fullName evidence="2">DUF7577 domain-containing protein</fullName>
    </recommendedName>
</protein>
<dbReference type="Pfam" id="PF24463">
    <property type="entry name" value="DUF7577"/>
    <property type="match status" value="1"/>
</dbReference>
<reference evidence="4" key="1">
    <citation type="submission" date="2016-10" db="EMBL/GenBank/DDBJ databases">
        <authorList>
            <person name="Varghese N."/>
            <person name="Submissions S."/>
        </authorList>
    </citation>
    <scope>NUCLEOTIDE SEQUENCE [LARGE SCALE GENOMIC DNA]</scope>
    <source>
        <strain evidence="4">CGMCC 1.10121</strain>
    </source>
</reference>
<feature type="compositionally biased region" description="Polar residues" evidence="1">
    <location>
        <begin position="52"/>
        <end position="65"/>
    </location>
</feature>
<dbReference type="OrthoDB" id="205136at2157"/>
<dbReference type="InterPro" id="IPR055999">
    <property type="entry name" value="DUF7577"/>
</dbReference>
<sequence>MELAFRLLVAAFVIVAPSALFVGLWHGLHALRDDRLVARMEEHARESERRSTLTPASLLSPTGGESPTARPSLVDCGSCGTPNPDDVTFCHECLSKLR</sequence>
<organism evidence="3 4">
    <name type="scientific">Halogranum amylolyticum</name>
    <dbReference type="NCBI Taxonomy" id="660520"/>
    <lineage>
        <taxon>Archaea</taxon>
        <taxon>Methanobacteriati</taxon>
        <taxon>Methanobacteriota</taxon>
        <taxon>Stenosarchaea group</taxon>
        <taxon>Halobacteria</taxon>
        <taxon>Halobacteriales</taxon>
        <taxon>Haloferacaceae</taxon>
    </lineage>
</organism>
<dbReference type="AlphaFoldDB" id="A0A1H8RNR6"/>
<gene>
    <name evidence="3" type="ORF">SAMN04487948_104143</name>
</gene>
<name>A0A1H8RNR6_9EURY</name>
<evidence type="ECO:0000313" key="3">
    <source>
        <dbReference type="EMBL" id="SEO68015.1"/>
    </source>
</evidence>
<dbReference type="Proteomes" id="UP000199126">
    <property type="component" value="Unassembled WGS sequence"/>
</dbReference>
<evidence type="ECO:0000256" key="1">
    <source>
        <dbReference type="SAM" id="MobiDB-lite"/>
    </source>
</evidence>
<evidence type="ECO:0000259" key="2">
    <source>
        <dbReference type="Pfam" id="PF24463"/>
    </source>
</evidence>
<evidence type="ECO:0000313" key="4">
    <source>
        <dbReference type="Proteomes" id="UP000199126"/>
    </source>
</evidence>
<feature type="domain" description="DUF7577" evidence="2">
    <location>
        <begin position="74"/>
        <end position="98"/>
    </location>
</feature>
<dbReference type="RefSeq" id="WP_089823317.1">
    <property type="nucleotide sequence ID" value="NZ_FODV01000004.1"/>
</dbReference>
<feature type="region of interest" description="Disordered" evidence="1">
    <location>
        <begin position="43"/>
        <end position="72"/>
    </location>
</feature>
<proteinExistence type="predicted"/>
<dbReference type="EMBL" id="FODV01000004">
    <property type="protein sequence ID" value="SEO68015.1"/>
    <property type="molecule type" value="Genomic_DNA"/>
</dbReference>